<gene>
    <name evidence="1" type="ORF">Fmac_005655</name>
</gene>
<accession>A0ABD1N8D1</accession>
<dbReference type="AlphaFoldDB" id="A0ABD1N8D1"/>
<comment type="caution">
    <text evidence="1">The sequence shown here is derived from an EMBL/GenBank/DDBJ whole genome shotgun (WGS) entry which is preliminary data.</text>
</comment>
<evidence type="ECO:0000313" key="2">
    <source>
        <dbReference type="Proteomes" id="UP001603857"/>
    </source>
</evidence>
<organism evidence="1 2">
    <name type="scientific">Flemingia macrophylla</name>
    <dbReference type="NCBI Taxonomy" id="520843"/>
    <lineage>
        <taxon>Eukaryota</taxon>
        <taxon>Viridiplantae</taxon>
        <taxon>Streptophyta</taxon>
        <taxon>Embryophyta</taxon>
        <taxon>Tracheophyta</taxon>
        <taxon>Spermatophyta</taxon>
        <taxon>Magnoliopsida</taxon>
        <taxon>eudicotyledons</taxon>
        <taxon>Gunneridae</taxon>
        <taxon>Pentapetalae</taxon>
        <taxon>rosids</taxon>
        <taxon>fabids</taxon>
        <taxon>Fabales</taxon>
        <taxon>Fabaceae</taxon>
        <taxon>Papilionoideae</taxon>
        <taxon>50 kb inversion clade</taxon>
        <taxon>NPAAA clade</taxon>
        <taxon>indigoferoid/millettioid clade</taxon>
        <taxon>Phaseoleae</taxon>
        <taxon>Flemingia</taxon>
    </lineage>
</organism>
<reference evidence="1 2" key="1">
    <citation type="submission" date="2024-08" db="EMBL/GenBank/DDBJ databases">
        <title>Insights into the chromosomal genome structure of Flemingia macrophylla.</title>
        <authorList>
            <person name="Ding Y."/>
            <person name="Zhao Y."/>
            <person name="Bi W."/>
            <person name="Wu M."/>
            <person name="Zhao G."/>
            <person name="Gong Y."/>
            <person name="Li W."/>
            <person name="Zhang P."/>
        </authorList>
    </citation>
    <scope>NUCLEOTIDE SEQUENCE [LARGE SCALE GENOMIC DNA]</scope>
    <source>
        <strain evidence="1">DYQJB</strain>
        <tissue evidence="1">Leaf</tissue>
    </source>
</reference>
<protein>
    <submittedName>
        <fullName evidence="1">Uncharacterized protein</fullName>
    </submittedName>
</protein>
<sequence length="117" mass="13231">MVFHLKLRLSKTGKLVRYFGWSFIDLASNNDRTNQVRRTLQDYLMSNPNSYRGSIVRPPIQANNFENNGTTVTLVTLPAGSGQHVRVLVCHTHEFDIWNLREASPDSTLIGDDAANE</sequence>
<proteinExistence type="predicted"/>
<dbReference type="Proteomes" id="UP001603857">
    <property type="component" value="Unassembled WGS sequence"/>
</dbReference>
<keyword evidence="2" id="KW-1185">Reference proteome</keyword>
<name>A0ABD1N8D1_9FABA</name>
<dbReference type="EMBL" id="JBGMDY010000002">
    <property type="protein sequence ID" value="KAL2344370.1"/>
    <property type="molecule type" value="Genomic_DNA"/>
</dbReference>
<evidence type="ECO:0000313" key="1">
    <source>
        <dbReference type="EMBL" id="KAL2344370.1"/>
    </source>
</evidence>